<evidence type="ECO:0000313" key="3">
    <source>
        <dbReference type="Proteomes" id="UP000242469"/>
    </source>
</evidence>
<feature type="signal peptide" evidence="1">
    <location>
        <begin position="1"/>
        <end position="26"/>
    </location>
</feature>
<dbReference type="RefSeq" id="WP_091821596.1">
    <property type="nucleotide sequence ID" value="NZ_FNRJ01000001.1"/>
</dbReference>
<sequence length="364" mass="40301">MLKRRDFMLGMASAAALASLSPGLLAQTREGCFISAANTATGDHRVLIADEQGKVVHSLEVAERCHAGCLRPASDEVAFFSRRPGRQLNIIDAKQGRLVQVVTSEPGEHFYGHGAFSPEGDLLYATAHRYEESEGVLNVYAADQSYRLIGQIQLGVMDPHEVRLHPNGRDLVVAAGGIQTHPDYGRIKLNLDRMQPALLVVDRLTGKVTQRHQPSHHQLSMHHLDISPEGIVVAGYQFEGPEWERPNLIAWLDVEKQRFEEIRLPDTDQQVLRNYIASVVMDTVTGVAAVTAPRGNRMVLLDYRQRRYLHSIKLQDVSGVLPLPEGGFICTSGMGGVYRLAPGSLQLKQVSADSIRWDNHLTQV</sequence>
<evidence type="ECO:0000313" key="2">
    <source>
        <dbReference type="EMBL" id="SDZ99409.1"/>
    </source>
</evidence>
<keyword evidence="1" id="KW-0732">Signal</keyword>
<organism evidence="2 3">
    <name type="scientific">Marinobacterium iners DSM 11526</name>
    <dbReference type="NCBI Taxonomy" id="1122198"/>
    <lineage>
        <taxon>Bacteria</taxon>
        <taxon>Pseudomonadati</taxon>
        <taxon>Pseudomonadota</taxon>
        <taxon>Gammaproteobacteria</taxon>
        <taxon>Oceanospirillales</taxon>
        <taxon>Oceanospirillaceae</taxon>
        <taxon>Marinobacterium</taxon>
    </lineage>
</organism>
<dbReference type="EMBL" id="FNRJ01000001">
    <property type="protein sequence ID" value="SDZ99409.1"/>
    <property type="molecule type" value="Genomic_DNA"/>
</dbReference>
<dbReference type="InterPro" id="IPR011044">
    <property type="entry name" value="Quino_amine_DH_bsu"/>
</dbReference>
<dbReference type="Pfam" id="PF07433">
    <property type="entry name" value="DUF1513"/>
    <property type="match status" value="1"/>
</dbReference>
<gene>
    <name evidence="2" type="ORF">SAMN02745729_101169</name>
</gene>
<dbReference type="Gene3D" id="2.130.10.10">
    <property type="entry name" value="YVTN repeat-like/Quinoprotein amine dehydrogenase"/>
    <property type="match status" value="1"/>
</dbReference>
<dbReference type="PIRSF" id="PIRSF028101">
    <property type="entry name" value="UCP028101"/>
    <property type="match status" value="1"/>
</dbReference>
<dbReference type="Proteomes" id="UP000242469">
    <property type="component" value="Unassembled WGS sequence"/>
</dbReference>
<dbReference type="OrthoDB" id="5624218at2"/>
<dbReference type="InterPro" id="IPR015943">
    <property type="entry name" value="WD40/YVTN_repeat-like_dom_sf"/>
</dbReference>
<dbReference type="STRING" id="1122198.SAMN02745729_101169"/>
<feature type="chain" id="PRO_5017177484" description="DUF1513 domain-containing protein" evidence="1">
    <location>
        <begin position="27"/>
        <end position="364"/>
    </location>
</feature>
<name>A0A1H3XJ93_9GAMM</name>
<dbReference type="InterPro" id="IPR008311">
    <property type="entry name" value="UCP028101"/>
</dbReference>
<dbReference type="InterPro" id="IPR006311">
    <property type="entry name" value="TAT_signal"/>
</dbReference>
<reference evidence="3" key="1">
    <citation type="submission" date="2016-10" db="EMBL/GenBank/DDBJ databases">
        <authorList>
            <person name="Varghese N."/>
            <person name="Submissions S."/>
        </authorList>
    </citation>
    <scope>NUCLEOTIDE SEQUENCE [LARGE SCALE GENOMIC DNA]</scope>
    <source>
        <strain evidence="3">DSM 11526</strain>
    </source>
</reference>
<evidence type="ECO:0000256" key="1">
    <source>
        <dbReference type="SAM" id="SignalP"/>
    </source>
</evidence>
<protein>
    <recommendedName>
        <fullName evidence="4">DUF1513 domain-containing protein</fullName>
    </recommendedName>
</protein>
<dbReference type="PROSITE" id="PS51318">
    <property type="entry name" value="TAT"/>
    <property type="match status" value="1"/>
</dbReference>
<dbReference type="AlphaFoldDB" id="A0A1H3XJ93"/>
<dbReference type="SUPFAM" id="SSF50969">
    <property type="entry name" value="YVTN repeat-like/Quinoprotein amine dehydrogenase"/>
    <property type="match status" value="1"/>
</dbReference>
<proteinExistence type="predicted"/>
<accession>A0A1H3XJ93</accession>
<keyword evidence="3" id="KW-1185">Reference proteome</keyword>
<evidence type="ECO:0008006" key="4">
    <source>
        <dbReference type="Google" id="ProtNLM"/>
    </source>
</evidence>